<dbReference type="Pfam" id="PF09835">
    <property type="entry name" value="DUF2062"/>
    <property type="match status" value="1"/>
</dbReference>
<keyword evidence="1" id="KW-0472">Membrane</keyword>
<feature type="transmembrane region" description="Helical" evidence="1">
    <location>
        <begin position="322"/>
        <end position="343"/>
    </location>
</feature>
<keyword evidence="5" id="KW-1185">Reference proteome</keyword>
<evidence type="ECO:0000256" key="1">
    <source>
        <dbReference type="SAM" id="Phobius"/>
    </source>
</evidence>
<proteinExistence type="predicted"/>
<accession>A0A5S5C283</accession>
<feature type="domain" description="Glycosyltransferase 2-like" evidence="2">
    <location>
        <begin position="26"/>
        <end position="180"/>
    </location>
</feature>
<evidence type="ECO:0000313" key="5">
    <source>
        <dbReference type="Proteomes" id="UP000324376"/>
    </source>
</evidence>
<comment type="caution">
    <text evidence="4">The sequence shown here is derived from an EMBL/GenBank/DDBJ whole genome shotgun (WGS) entry which is preliminary data.</text>
</comment>
<dbReference type="InterPro" id="IPR018639">
    <property type="entry name" value="DUF2062"/>
</dbReference>
<keyword evidence="4" id="KW-0808">Transferase</keyword>
<feature type="transmembrane region" description="Helical" evidence="1">
    <location>
        <begin position="375"/>
        <end position="399"/>
    </location>
</feature>
<dbReference type="EMBL" id="VNHU01000005">
    <property type="protein sequence ID" value="TYP73545.1"/>
    <property type="molecule type" value="Genomic_DNA"/>
</dbReference>
<evidence type="ECO:0000259" key="3">
    <source>
        <dbReference type="Pfam" id="PF09835"/>
    </source>
</evidence>
<keyword evidence="1" id="KW-0812">Transmembrane</keyword>
<dbReference type="InterPro" id="IPR029044">
    <property type="entry name" value="Nucleotide-diphossugar_trans"/>
</dbReference>
<sequence length="411" mass="46641">MRNPNKLQYVTVVPTYNQRFDMLHCCVIIPTYNNAKTLDRVLRGVLSYTNQLIIVNDGATDATPLILEDYKDRCTIITFEQNRGKGVALREGFKKASEMGFDYAITIDSDGQHYPSDLPLFIEALENHTTEEPLLLIGSRKMDDPSVPGKSSFGNKFSNFWFYVETGIQLTDTQSGFRLYPLKAIDTLRLYTTKFELEIEVIVKLAWRGAVVRNLPIRVLYDEKERVSHFRPFQDFSRISVLNTWLFTLTLLWYGPKRIVQRFQKKGFRRFIKEDILRSTDSPLKKSAAIALGIFIGIAPFWGLQTLLALTLATALKLNRTIAFICSNISIPPMIPFIIYGSAQLGRFATGQSMDLTLDIETITTGADILQGLTYYIIGSFILATVSALLFGSISYLYLNKTKSKHESRDA</sequence>
<evidence type="ECO:0000313" key="4">
    <source>
        <dbReference type="EMBL" id="TYP73545.1"/>
    </source>
</evidence>
<dbReference type="Gene3D" id="3.90.550.10">
    <property type="entry name" value="Spore Coat Polysaccharide Biosynthesis Protein SpsA, Chain A"/>
    <property type="match status" value="1"/>
</dbReference>
<dbReference type="GO" id="GO:0016740">
    <property type="term" value="F:transferase activity"/>
    <property type="evidence" value="ECO:0007669"/>
    <property type="project" value="UniProtKB-KW"/>
</dbReference>
<reference evidence="4 5" key="1">
    <citation type="submission" date="2019-07" db="EMBL/GenBank/DDBJ databases">
        <title>Genomic Encyclopedia of Archaeal and Bacterial Type Strains, Phase II (KMG-II): from individual species to whole genera.</title>
        <authorList>
            <person name="Goeker M."/>
        </authorList>
    </citation>
    <scope>NUCLEOTIDE SEQUENCE [LARGE SCALE GENOMIC DNA]</scope>
    <source>
        <strain evidence="4 5">DSM 17527</strain>
    </source>
</reference>
<dbReference type="InterPro" id="IPR001173">
    <property type="entry name" value="Glyco_trans_2-like"/>
</dbReference>
<dbReference type="AlphaFoldDB" id="A0A5S5C283"/>
<protein>
    <submittedName>
        <fullName evidence="4">Glycosyltransferase involved in cell wall biosynthesis</fullName>
    </submittedName>
</protein>
<dbReference type="PANTHER" id="PTHR48090:SF7">
    <property type="entry name" value="RFBJ PROTEIN"/>
    <property type="match status" value="1"/>
</dbReference>
<dbReference type="InterPro" id="IPR050256">
    <property type="entry name" value="Glycosyltransferase_2"/>
</dbReference>
<feature type="transmembrane region" description="Helical" evidence="1">
    <location>
        <begin position="288"/>
        <end position="310"/>
    </location>
</feature>
<dbReference type="CDD" id="cd04179">
    <property type="entry name" value="DPM_DPG-synthase_like"/>
    <property type="match status" value="1"/>
</dbReference>
<feature type="transmembrane region" description="Helical" evidence="1">
    <location>
        <begin position="236"/>
        <end position="255"/>
    </location>
</feature>
<evidence type="ECO:0000259" key="2">
    <source>
        <dbReference type="Pfam" id="PF00535"/>
    </source>
</evidence>
<feature type="domain" description="DUF2062" evidence="3">
    <location>
        <begin position="272"/>
        <end position="406"/>
    </location>
</feature>
<dbReference type="SUPFAM" id="SSF53448">
    <property type="entry name" value="Nucleotide-diphospho-sugar transferases"/>
    <property type="match status" value="1"/>
</dbReference>
<organism evidence="4 5">
    <name type="scientific">Aquimarina intermedia</name>
    <dbReference type="NCBI Taxonomy" id="350814"/>
    <lineage>
        <taxon>Bacteria</taxon>
        <taxon>Pseudomonadati</taxon>
        <taxon>Bacteroidota</taxon>
        <taxon>Flavobacteriia</taxon>
        <taxon>Flavobacteriales</taxon>
        <taxon>Flavobacteriaceae</taxon>
        <taxon>Aquimarina</taxon>
    </lineage>
</organism>
<keyword evidence="1" id="KW-1133">Transmembrane helix</keyword>
<gene>
    <name evidence="4" type="ORF">BD809_105132</name>
</gene>
<dbReference type="PANTHER" id="PTHR48090">
    <property type="entry name" value="UNDECAPRENYL-PHOSPHATE 4-DEOXY-4-FORMAMIDO-L-ARABINOSE TRANSFERASE-RELATED"/>
    <property type="match status" value="1"/>
</dbReference>
<dbReference type="Pfam" id="PF00535">
    <property type="entry name" value="Glycos_transf_2"/>
    <property type="match status" value="1"/>
</dbReference>
<name>A0A5S5C283_9FLAO</name>
<dbReference type="Proteomes" id="UP000324376">
    <property type="component" value="Unassembled WGS sequence"/>
</dbReference>